<feature type="compositionally biased region" description="Low complexity" evidence="1">
    <location>
        <begin position="222"/>
        <end position="233"/>
    </location>
</feature>
<evidence type="ECO:0000313" key="4">
    <source>
        <dbReference type="EMBL" id="UQN29490.1"/>
    </source>
</evidence>
<feature type="domain" description="D-alanyl-D-alanine carboxypeptidase-like core" evidence="3">
    <location>
        <begin position="28"/>
        <end position="153"/>
    </location>
</feature>
<dbReference type="SUPFAM" id="SSF55846">
    <property type="entry name" value="N-acetylmuramoyl-L-alanine amidase-like"/>
    <property type="match status" value="1"/>
</dbReference>
<dbReference type="RefSeq" id="WP_249478687.1">
    <property type="nucleotide sequence ID" value="NZ_CP097218.1"/>
</dbReference>
<dbReference type="InterPro" id="IPR003709">
    <property type="entry name" value="VanY-like_core_dom"/>
</dbReference>
<feature type="domain" description="Peptidoglycan binding-like" evidence="2">
    <location>
        <begin position="175"/>
        <end position="212"/>
    </location>
</feature>
<feature type="region of interest" description="Disordered" evidence="1">
    <location>
        <begin position="222"/>
        <end position="246"/>
    </location>
</feature>
<keyword evidence="5" id="KW-1185">Reference proteome</keyword>
<evidence type="ECO:0000256" key="1">
    <source>
        <dbReference type="SAM" id="MobiDB-lite"/>
    </source>
</evidence>
<dbReference type="InterPro" id="IPR036365">
    <property type="entry name" value="PGBD-like_sf"/>
</dbReference>
<evidence type="ECO:0000259" key="2">
    <source>
        <dbReference type="Pfam" id="PF01471"/>
    </source>
</evidence>
<organism evidence="4 5">
    <name type="scientific">Brachybacterium kimchii</name>
    <dbReference type="NCBI Taxonomy" id="2942909"/>
    <lineage>
        <taxon>Bacteria</taxon>
        <taxon>Bacillati</taxon>
        <taxon>Actinomycetota</taxon>
        <taxon>Actinomycetes</taxon>
        <taxon>Micrococcales</taxon>
        <taxon>Dermabacteraceae</taxon>
        <taxon>Brachybacterium</taxon>
    </lineage>
</organism>
<dbReference type="Gene3D" id="3.30.1380.10">
    <property type="match status" value="1"/>
</dbReference>
<dbReference type="Pfam" id="PF01471">
    <property type="entry name" value="PG_binding_1"/>
    <property type="match status" value="2"/>
</dbReference>
<feature type="domain" description="Peptidoglycan binding-like" evidence="2">
    <location>
        <begin position="524"/>
        <end position="561"/>
    </location>
</feature>
<dbReference type="SUPFAM" id="SSF47090">
    <property type="entry name" value="PGBD-like"/>
    <property type="match status" value="2"/>
</dbReference>
<sequence length="565" mass="60300">MAYANGQLPTSALTALPTSWSNAGRQEYLEDGAAASLGRMLIRAVAHTGQNFQLYDAYRPLSEQVAILKRYYRRVHRGRSLSTDRSWDGSTWAKRAGFPAAASPGHSNHGTGHAIDLYPSKIQAWVQKNGRAYGWTWDEGRKLGEGWHFVYQPSLDRFKAEGTVPMEKLQKALGVTADGKFGTGTCAKVKAWQKAHGLTADGIPGPDTQAAILAGKAEAAPEAAAPAESVTAESSTPVQDAAATPGWMPGADTSQTWDGNPHKETVGKLVLHTTEGSGFTDYSGGSMAPHFTVKPGPADSDHIRQHIPTTEASKALAHPSGTVETNNAGVVQIEFVGSCDADYAEKHGLFFTEDADDDDLEALAAVVAWVHAAHGIPLETGLLSWPTTNAAYATAPQRLTDHEWEEYRGVLGHTHVPHNEHWDPGAFPVARLLELAGGAAPKATTTPTTSSVTLPEGKDLLMKLKDLPDFPLLRTAEHLCYYGDEDKMESVSGKMPNSLNPGDITGTGTSSGARGLKAWQKKVGLKADGRFGPVTDQAARKIQQAAGLTVDGKIGPATFYAAWLI</sequence>
<evidence type="ECO:0000313" key="5">
    <source>
        <dbReference type="Proteomes" id="UP001055868"/>
    </source>
</evidence>
<dbReference type="InterPro" id="IPR036505">
    <property type="entry name" value="Amidase/PGRP_sf"/>
</dbReference>
<dbReference type="SUPFAM" id="SSF55166">
    <property type="entry name" value="Hedgehog/DD-peptidase"/>
    <property type="match status" value="1"/>
</dbReference>
<reference evidence="4" key="1">
    <citation type="submission" date="2022-05" db="EMBL/GenBank/DDBJ databases">
        <title>Genomic analysis of Brachybacterium sp. CBA3104.</title>
        <authorList>
            <person name="Roh S.W."/>
            <person name="Kim Y.B."/>
            <person name="Kim Y."/>
        </authorList>
    </citation>
    <scope>NUCLEOTIDE SEQUENCE</scope>
    <source>
        <strain evidence="4">CBA3104</strain>
    </source>
</reference>
<dbReference type="Pfam" id="PF02557">
    <property type="entry name" value="VanY"/>
    <property type="match status" value="1"/>
</dbReference>
<accession>A0ABY4N4J6</accession>
<proteinExistence type="predicted"/>
<dbReference type="EMBL" id="CP097218">
    <property type="protein sequence ID" value="UQN29490.1"/>
    <property type="molecule type" value="Genomic_DNA"/>
</dbReference>
<dbReference type="Proteomes" id="UP001055868">
    <property type="component" value="Chromosome"/>
</dbReference>
<dbReference type="Gene3D" id="1.10.101.10">
    <property type="entry name" value="PGBD-like superfamily/PGBD"/>
    <property type="match status" value="2"/>
</dbReference>
<gene>
    <name evidence="4" type="ORF">M4486_17925</name>
</gene>
<name>A0ABY4N4J6_9MICO</name>
<dbReference type="InterPro" id="IPR009045">
    <property type="entry name" value="Zn_M74/Hedgehog-like"/>
</dbReference>
<evidence type="ECO:0000259" key="3">
    <source>
        <dbReference type="Pfam" id="PF02557"/>
    </source>
</evidence>
<dbReference type="InterPro" id="IPR002477">
    <property type="entry name" value="Peptidoglycan-bd-like"/>
</dbReference>
<protein>
    <submittedName>
        <fullName evidence="4">Peptidoglycan-binding protein</fullName>
    </submittedName>
</protein>
<dbReference type="Gene3D" id="3.40.80.10">
    <property type="entry name" value="Peptidoglycan recognition protein-like"/>
    <property type="match status" value="1"/>
</dbReference>
<dbReference type="InterPro" id="IPR036366">
    <property type="entry name" value="PGBDSf"/>
</dbReference>
<dbReference type="CDD" id="cd14814">
    <property type="entry name" value="Peptidase_M15"/>
    <property type="match status" value="1"/>
</dbReference>